<protein>
    <submittedName>
        <fullName evidence="1">Uncharacterized protein</fullName>
    </submittedName>
</protein>
<keyword evidence="2" id="KW-1185">Reference proteome</keyword>
<dbReference type="Proteomes" id="UP000265520">
    <property type="component" value="Unassembled WGS sequence"/>
</dbReference>
<name>A0A392RAM0_9FABA</name>
<sequence length="109" mass="12631">MSRHSGRTTGEGIGASKVVTISKVEWEQAHLYVLHNAEEIDPYVEMHKNILKSVNPNKNENWLTREHNRSFISWLKDHIFTKFAENPDSISERLRWLANGPNLDVLSYS</sequence>
<feature type="non-terminal residue" evidence="1">
    <location>
        <position position="109"/>
    </location>
</feature>
<reference evidence="1 2" key="1">
    <citation type="journal article" date="2018" name="Front. Plant Sci.">
        <title>Red Clover (Trifolium pratense) and Zigzag Clover (T. medium) - A Picture of Genomic Similarities and Differences.</title>
        <authorList>
            <person name="Dluhosova J."/>
            <person name="Istvanek J."/>
            <person name="Nedelnik J."/>
            <person name="Repkova J."/>
        </authorList>
    </citation>
    <scope>NUCLEOTIDE SEQUENCE [LARGE SCALE GENOMIC DNA]</scope>
    <source>
        <strain evidence="2">cv. 10/8</strain>
        <tissue evidence="1">Leaf</tissue>
    </source>
</reference>
<dbReference type="PANTHER" id="PTHR48258:SF9">
    <property type="entry name" value="OS01G0348150 PROTEIN"/>
    <property type="match status" value="1"/>
</dbReference>
<dbReference type="EMBL" id="LXQA010202789">
    <property type="protein sequence ID" value="MCI33247.1"/>
    <property type="molecule type" value="Genomic_DNA"/>
</dbReference>
<proteinExistence type="predicted"/>
<organism evidence="1 2">
    <name type="scientific">Trifolium medium</name>
    <dbReference type="NCBI Taxonomy" id="97028"/>
    <lineage>
        <taxon>Eukaryota</taxon>
        <taxon>Viridiplantae</taxon>
        <taxon>Streptophyta</taxon>
        <taxon>Embryophyta</taxon>
        <taxon>Tracheophyta</taxon>
        <taxon>Spermatophyta</taxon>
        <taxon>Magnoliopsida</taxon>
        <taxon>eudicotyledons</taxon>
        <taxon>Gunneridae</taxon>
        <taxon>Pentapetalae</taxon>
        <taxon>rosids</taxon>
        <taxon>fabids</taxon>
        <taxon>Fabales</taxon>
        <taxon>Fabaceae</taxon>
        <taxon>Papilionoideae</taxon>
        <taxon>50 kb inversion clade</taxon>
        <taxon>NPAAA clade</taxon>
        <taxon>Hologalegina</taxon>
        <taxon>IRL clade</taxon>
        <taxon>Trifolieae</taxon>
        <taxon>Trifolium</taxon>
    </lineage>
</organism>
<evidence type="ECO:0000313" key="1">
    <source>
        <dbReference type="EMBL" id="MCI33247.1"/>
    </source>
</evidence>
<dbReference type="AlphaFoldDB" id="A0A392RAM0"/>
<accession>A0A392RAM0</accession>
<evidence type="ECO:0000313" key="2">
    <source>
        <dbReference type="Proteomes" id="UP000265520"/>
    </source>
</evidence>
<comment type="caution">
    <text evidence="1">The sequence shown here is derived from an EMBL/GenBank/DDBJ whole genome shotgun (WGS) entry which is preliminary data.</text>
</comment>
<dbReference type="PANTHER" id="PTHR48258">
    <property type="entry name" value="DUF4218 DOMAIN-CONTAINING PROTEIN-RELATED"/>
    <property type="match status" value="1"/>
</dbReference>